<sequence length="146" mass="16797">FASCCQKGAIILEEPLPFPDELRILFEKSHPLLSEFFKHIQNYNAAMAFASIVSNIEIPIGRGPCIYHIYGQIYHFLSSANPTPDEIPTFGQLYFLDTSEASELRSRHSMNVNLSRKLLDYLEQIIRNISPYAHAYKLMREISDEE</sequence>
<keyword evidence="2" id="KW-1185">Reference proteome</keyword>
<dbReference type="PANTHER" id="PTHR45786">
    <property type="entry name" value="DNA BINDING PROTEIN-LIKE"/>
    <property type="match status" value="1"/>
</dbReference>
<dbReference type="STRING" id="44941.A0A397VLL1"/>
<dbReference type="OrthoDB" id="2272314at2759"/>
<dbReference type="EMBL" id="QKWP01000265">
    <property type="protein sequence ID" value="RIB23364.1"/>
    <property type="molecule type" value="Genomic_DNA"/>
</dbReference>
<feature type="non-terminal residue" evidence="1">
    <location>
        <position position="146"/>
    </location>
</feature>
<proteinExistence type="predicted"/>
<evidence type="ECO:0000313" key="2">
    <source>
        <dbReference type="Proteomes" id="UP000266673"/>
    </source>
</evidence>
<protein>
    <recommendedName>
        <fullName evidence="3">Helitron helicase-like domain-containing protein</fullName>
    </recommendedName>
</protein>
<dbReference type="Proteomes" id="UP000266673">
    <property type="component" value="Unassembled WGS sequence"/>
</dbReference>
<reference evidence="1 2" key="1">
    <citation type="submission" date="2018-06" db="EMBL/GenBank/DDBJ databases">
        <title>Comparative genomics reveals the genomic features of Rhizophagus irregularis, R. cerebriforme, R. diaphanum and Gigaspora rosea, and their symbiotic lifestyle signature.</title>
        <authorList>
            <person name="Morin E."/>
            <person name="San Clemente H."/>
            <person name="Chen E.C.H."/>
            <person name="De La Providencia I."/>
            <person name="Hainaut M."/>
            <person name="Kuo A."/>
            <person name="Kohler A."/>
            <person name="Murat C."/>
            <person name="Tang N."/>
            <person name="Roy S."/>
            <person name="Loubradou J."/>
            <person name="Henrissat B."/>
            <person name="Grigoriev I.V."/>
            <person name="Corradi N."/>
            <person name="Roux C."/>
            <person name="Martin F.M."/>
        </authorList>
    </citation>
    <scope>NUCLEOTIDE SEQUENCE [LARGE SCALE GENOMIC DNA]</scope>
    <source>
        <strain evidence="1 2">DAOM 194757</strain>
    </source>
</reference>
<dbReference type="PANTHER" id="PTHR45786:SF74">
    <property type="entry name" value="ATP-DEPENDENT DNA HELICASE"/>
    <property type="match status" value="1"/>
</dbReference>
<comment type="caution">
    <text evidence="1">The sequence shown here is derived from an EMBL/GenBank/DDBJ whole genome shotgun (WGS) entry which is preliminary data.</text>
</comment>
<accession>A0A397VLL1</accession>
<name>A0A397VLL1_9GLOM</name>
<dbReference type="AlphaFoldDB" id="A0A397VLL1"/>
<organism evidence="1 2">
    <name type="scientific">Gigaspora rosea</name>
    <dbReference type="NCBI Taxonomy" id="44941"/>
    <lineage>
        <taxon>Eukaryota</taxon>
        <taxon>Fungi</taxon>
        <taxon>Fungi incertae sedis</taxon>
        <taxon>Mucoromycota</taxon>
        <taxon>Glomeromycotina</taxon>
        <taxon>Glomeromycetes</taxon>
        <taxon>Diversisporales</taxon>
        <taxon>Gigasporaceae</taxon>
        <taxon>Gigaspora</taxon>
    </lineage>
</organism>
<gene>
    <name evidence="1" type="ORF">C2G38_1891077</name>
</gene>
<evidence type="ECO:0008006" key="3">
    <source>
        <dbReference type="Google" id="ProtNLM"/>
    </source>
</evidence>
<feature type="non-terminal residue" evidence="1">
    <location>
        <position position="1"/>
    </location>
</feature>
<evidence type="ECO:0000313" key="1">
    <source>
        <dbReference type="EMBL" id="RIB23364.1"/>
    </source>
</evidence>